<dbReference type="RefSeq" id="WP_145374514.1">
    <property type="nucleotide sequence ID" value="NZ_CP036276.1"/>
</dbReference>
<dbReference type="PANTHER" id="PTHR10887:SF495">
    <property type="entry name" value="HELICASE SENATAXIN ISOFORM X1-RELATED"/>
    <property type="match status" value="1"/>
</dbReference>
<dbReference type="InterPro" id="IPR011335">
    <property type="entry name" value="Restrct_endonuc-II-like"/>
</dbReference>
<evidence type="ECO:0000313" key="6">
    <source>
        <dbReference type="Proteomes" id="UP000319383"/>
    </source>
</evidence>
<dbReference type="InterPro" id="IPR025103">
    <property type="entry name" value="DUF4011"/>
</dbReference>
<feature type="domain" description="DNA2/NAM7 helicase-like C-terminal" evidence="3">
    <location>
        <begin position="1343"/>
        <end position="1558"/>
    </location>
</feature>
<reference evidence="5 6" key="1">
    <citation type="submission" date="2019-02" db="EMBL/GenBank/DDBJ databases">
        <title>Deep-cultivation of Planctomycetes and their phenomic and genomic characterization uncovers novel biology.</title>
        <authorList>
            <person name="Wiegand S."/>
            <person name="Jogler M."/>
            <person name="Boedeker C."/>
            <person name="Pinto D."/>
            <person name="Vollmers J."/>
            <person name="Rivas-Marin E."/>
            <person name="Kohn T."/>
            <person name="Peeters S.H."/>
            <person name="Heuer A."/>
            <person name="Rast P."/>
            <person name="Oberbeckmann S."/>
            <person name="Bunk B."/>
            <person name="Jeske O."/>
            <person name="Meyerdierks A."/>
            <person name="Storesund J.E."/>
            <person name="Kallscheuer N."/>
            <person name="Luecker S."/>
            <person name="Lage O.M."/>
            <person name="Pohl T."/>
            <person name="Merkel B.J."/>
            <person name="Hornburger P."/>
            <person name="Mueller R.-W."/>
            <person name="Bruemmer F."/>
            <person name="Labrenz M."/>
            <person name="Spormann A.M."/>
            <person name="Op den Camp H."/>
            <person name="Overmann J."/>
            <person name="Amann R."/>
            <person name="Jetten M.S.M."/>
            <person name="Mascher T."/>
            <person name="Medema M.H."/>
            <person name="Devos D.P."/>
            <person name="Kaster A.-K."/>
            <person name="Ovreas L."/>
            <person name="Rohde M."/>
            <person name="Galperin M.Y."/>
            <person name="Jogler C."/>
        </authorList>
    </citation>
    <scope>NUCLEOTIDE SEQUENCE [LARGE SCALE GENOMIC DNA]</scope>
    <source>
        <strain evidence="5 6">Mal52</strain>
    </source>
</reference>
<dbReference type="SUPFAM" id="SSF52540">
    <property type="entry name" value="P-loop containing nucleoside triphosphate hydrolases"/>
    <property type="match status" value="1"/>
</dbReference>
<dbReference type="InterPro" id="IPR041677">
    <property type="entry name" value="DNA2/NAM7_AAA_11"/>
</dbReference>
<dbReference type="SUPFAM" id="SSF52980">
    <property type="entry name" value="Restriction endonuclease-like"/>
    <property type="match status" value="1"/>
</dbReference>
<sequence>MTSFDEFLQSRLAEGGFTTEDTLASFLPLLRQVVAAHEAGQVAPLEGLADLQVDSGRIWFEESRLQSPTYNQAALRKLSRRDTSAVEIVHEARVESADDENHDRIVNLQIGKRDEEIQRPVYLQGYVSWEHLIDHHDPLTDVFSLGLILASIACGLNLNEDDEFAAFVEQRGNLFAIQSGLHPVLARAILRMTELDRHRRPQNLPALLNALENYRDQDIDFDVELARVADFGKQDLHGKQQIVLSKLQERLLDISRRNRLLHFRATMHTVNLTHASVPLSFDVERIRSDQILVWNKDIQKRIASGKGLSLNKHLNFHEALYLPSLLDHIRLDAQRDKNEYGFAQLRLVACFLRWSNLKETPPVEYESPLVLVPVELTKKKGVRDTFHLKSLDSAAEINPVVRHLFQQLYNIELPERIDLENSSLDDLHTFLAREIEASEPAVSLQKIDRPRIDLIHDKAQRRLDQYRRRVRLAGRSVRRFLDLDYSYDPANYHPLGLQLYNDRIRPAPTRLEVIIDESSVRRNYAAPPQAPPATEKRKTLFSLREGGEGNPYAWEFDLCSVTLGNFKYRKMSLVRDYRALLEENPLNPSFDATFSLSPRPVEDDETAPLELPERYHVVPCDPTQAAAIAESRTGSSYIIQGPPGTGKSQTITNLIADYVARGERVLFVCEKRAAIDVVYHRLRQKGLDRLSCLIHDSQADKKEFVMDLKRTYEEFLADSTGKTANVERKRQQILKQIKRELAPLEEVQSTMTARPPAVGTEIRELLERLIELKQQLPEFSSRSREGIPDFSHVYNAREELQQVDQLLRIVQPDGVLARYPLRLINDAVLNADRPIEYVSQCLPPVIDSLQKIVRAIAETGLPATSCDTCTKSLDIIRCASQVSFLARQNASALLQEGSQVASDFAKGKRRFNKLRRKLEKQRESAAHWKQKLPANEVSTVLQRAQLYDGDHLRFFKPGWWKLRSVLNRCYDFKSHVLSPTYVQVLEWLEGEYAAEQAVHEADAQLAKEFRVEGSFTEFVKRISQFSQFVESQPEHVQTAHQFLIDANDADTRIAMLADLAPAAERLPDQLDRFLTDYKTISPTDLLTVLNEFENALDDLPDYLECARELVRLPREIATALRANNWTVEELEAASALCSFEDVLRKERSFAKFGGSLQARHVQQLDRLMTDWQQINARVLCDRVRARFLEHTKISTLPAAQLTPEQKPFKKEYARGRRELEHEFGKSMRYKPIRELVAGESGMVVKDLKPIWLMSPLSVSDTLPLDTDHFNVVIFDEASQILLEEAVPSLFRATQAIVVGDEMQLPPTNFFSARNSDDDEQLTFEEDGEMVEYDLESNSFLNHAARNLPSRMLRWHYRSRSESLISFSNWAFYSGRLLTVPEEELAPLGRQELIAASSEDGDANAAELLKRPVSFHFMQHGVYQGRRNRAEAEYIAELVRTLLQSAAHPTIGVVAFSEAQQGEIEAALDRLAEEDRTFREHYESELEREEDDQFAGLLVKNLENIQGDERDVIIMSVCYAPNESGKMRMNFGPINQSGGEKRLNVAFSRAKHHMALVSSIRSSAITNDYNDGANCLKNYLQYAERSSSGDAVGAQRVLQAMSLARAGNDDRQLARNAVINQLEAALRAQGYEIDFAVGQSQFRCDLAIRREGDVCYRLGILVDTADYYQQTDLLERDLMKPNLLRAFGWRIAIVLSKDWWENSANVLARLQRIAEATEDDLAQQQTHETNPEDASAETAGGLSTDLDAGDDVEENAIDR</sequence>
<dbReference type="PANTHER" id="PTHR10887">
    <property type="entry name" value="DNA2/NAM7 HELICASE FAMILY"/>
    <property type="match status" value="1"/>
</dbReference>
<name>A0A517ZIZ7_9PLAN</name>
<dbReference type="InterPro" id="IPR041679">
    <property type="entry name" value="DNA2/NAM7-like_C"/>
</dbReference>
<dbReference type="Pfam" id="PF13086">
    <property type="entry name" value="AAA_11"/>
    <property type="match status" value="1"/>
</dbReference>
<feature type="domain" description="Restriction endonuclease type II-like" evidence="4">
    <location>
        <begin position="1621"/>
        <end position="1710"/>
    </location>
</feature>
<evidence type="ECO:0000259" key="4">
    <source>
        <dbReference type="Pfam" id="PF18741"/>
    </source>
</evidence>
<organism evidence="5 6">
    <name type="scientific">Symmachiella dynata</name>
    <dbReference type="NCBI Taxonomy" id="2527995"/>
    <lineage>
        <taxon>Bacteria</taxon>
        <taxon>Pseudomonadati</taxon>
        <taxon>Planctomycetota</taxon>
        <taxon>Planctomycetia</taxon>
        <taxon>Planctomycetales</taxon>
        <taxon>Planctomycetaceae</taxon>
        <taxon>Symmachiella</taxon>
    </lineage>
</organism>
<feature type="region of interest" description="Disordered" evidence="1">
    <location>
        <begin position="1718"/>
        <end position="1758"/>
    </location>
</feature>
<evidence type="ECO:0000259" key="2">
    <source>
        <dbReference type="Pfam" id="PF13086"/>
    </source>
</evidence>
<evidence type="ECO:0000256" key="1">
    <source>
        <dbReference type="SAM" id="MobiDB-lite"/>
    </source>
</evidence>
<dbReference type="InterPro" id="IPR011009">
    <property type="entry name" value="Kinase-like_dom_sf"/>
</dbReference>
<dbReference type="Pfam" id="PF13195">
    <property type="entry name" value="DUF4011"/>
    <property type="match status" value="1"/>
</dbReference>
<feature type="domain" description="DNA2/NAM7 helicase helicase" evidence="2">
    <location>
        <begin position="621"/>
        <end position="782"/>
    </location>
</feature>
<dbReference type="GO" id="GO:0004386">
    <property type="term" value="F:helicase activity"/>
    <property type="evidence" value="ECO:0007669"/>
    <property type="project" value="InterPro"/>
</dbReference>
<dbReference type="Gene3D" id="3.40.50.300">
    <property type="entry name" value="P-loop containing nucleotide triphosphate hydrolases"/>
    <property type="match status" value="3"/>
</dbReference>
<dbReference type="EMBL" id="CP036276">
    <property type="protein sequence ID" value="QDU42465.1"/>
    <property type="molecule type" value="Genomic_DNA"/>
</dbReference>
<dbReference type="InterPro" id="IPR049468">
    <property type="entry name" value="Restrct_endonuc-II-like_dom"/>
</dbReference>
<protein>
    <submittedName>
        <fullName evidence="5">Uncharacterized protein</fullName>
    </submittedName>
</protein>
<gene>
    <name evidence="5" type="ORF">Mal52_09260</name>
</gene>
<dbReference type="Pfam" id="PF18741">
    <property type="entry name" value="MTES_1575"/>
    <property type="match status" value="1"/>
</dbReference>
<proteinExistence type="predicted"/>
<dbReference type="Proteomes" id="UP000319383">
    <property type="component" value="Chromosome"/>
</dbReference>
<dbReference type="KEGG" id="sdyn:Mal52_09260"/>
<keyword evidence="6" id="KW-1185">Reference proteome</keyword>
<dbReference type="InterPro" id="IPR045055">
    <property type="entry name" value="DNA2/NAM7-like"/>
</dbReference>
<dbReference type="InterPro" id="IPR027417">
    <property type="entry name" value="P-loop_NTPase"/>
</dbReference>
<dbReference type="CDD" id="cd18808">
    <property type="entry name" value="SF1_C_Upf1"/>
    <property type="match status" value="1"/>
</dbReference>
<accession>A0A517ZIZ7</accession>
<dbReference type="InterPro" id="IPR047187">
    <property type="entry name" value="SF1_C_Upf1"/>
</dbReference>
<dbReference type="SUPFAM" id="SSF56112">
    <property type="entry name" value="Protein kinase-like (PK-like)"/>
    <property type="match status" value="1"/>
</dbReference>
<dbReference type="Pfam" id="PF13087">
    <property type="entry name" value="AAA_12"/>
    <property type="match status" value="1"/>
</dbReference>
<evidence type="ECO:0000259" key="3">
    <source>
        <dbReference type="Pfam" id="PF13087"/>
    </source>
</evidence>
<dbReference type="Gene3D" id="1.10.510.10">
    <property type="entry name" value="Transferase(Phosphotransferase) domain 1"/>
    <property type="match status" value="1"/>
</dbReference>
<evidence type="ECO:0000313" key="5">
    <source>
        <dbReference type="EMBL" id="QDU42465.1"/>
    </source>
</evidence>
<feature type="compositionally biased region" description="Acidic residues" evidence="1">
    <location>
        <begin position="1746"/>
        <end position="1758"/>
    </location>
</feature>